<keyword evidence="1" id="KW-0472">Membrane</keyword>
<reference evidence="2 3" key="1">
    <citation type="submission" date="2022-10" db="EMBL/GenBank/DDBJ databases">
        <title>Roseococcus glaciei nov., sp. nov., isolated from glacier.</title>
        <authorList>
            <person name="Liu Q."/>
            <person name="Xin Y.-H."/>
        </authorList>
    </citation>
    <scope>NUCLEOTIDE SEQUENCE [LARGE SCALE GENOMIC DNA]</scope>
    <source>
        <strain evidence="2 3">MDT2-1-1</strain>
    </source>
</reference>
<keyword evidence="1" id="KW-0812">Transmembrane</keyword>
<comment type="caution">
    <text evidence="2">The sequence shown here is derived from an EMBL/GenBank/DDBJ whole genome shotgun (WGS) entry which is preliminary data.</text>
</comment>
<name>A0ABT3P1F3_9PROT</name>
<keyword evidence="3" id="KW-1185">Reference proteome</keyword>
<sequence>METPLSTTTDIPERLNLAELVSRIERQQEETRKFVAEQHKLTAEAAKLSAEASNLRVTRFVTPVAAVVAAIGALTAAAPVIARWLGGGG</sequence>
<evidence type="ECO:0000313" key="3">
    <source>
        <dbReference type="Proteomes" id="UP001526430"/>
    </source>
</evidence>
<protein>
    <recommendedName>
        <fullName evidence="4">DUF3618 domain-containing protein</fullName>
    </recommendedName>
</protein>
<feature type="transmembrane region" description="Helical" evidence="1">
    <location>
        <begin position="64"/>
        <end position="85"/>
    </location>
</feature>
<accession>A0ABT3P1F3</accession>
<proteinExistence type="predicted"/>
<keyword evidence="1" id="KW-1133">Transmembrane helix</keyword>
<dbReference type="EMBL" id="JAPFQI010000029">
    <property type="protein sequence ID" value="MCW8088221.1"/>
    <property type="molecule type" value="Genomic_DNA"/>
</dbReference>
<evidence type="ECO:0000313" key="2">
    <source>
        <dbReference type="EMBL" id="MCW8088221.1"/>
    </source>
</evidence>
<organism evidence="2 3">
    <name type="scientific">Sabulicella glaciei</name>
    <dbReference type="NCBI Taxonomy" id="2984948"/>
    <lineage>
        <taxon>Bacteria</taxon>
        <taxon>Pseudomonadati</taxon>
        <taxon>Pseudomonadota</taxon>
        <taxon>Alphaproteobacteria</taxon>
        <taxon>Acetobacterales</taxon>
        <taxon>Acetobacteraceae</taxon>
        <taxon>Sabulicella</taxon>
    </lineage>
</organism>
<gene>
    <name evidence="2" type="ORF">OF850_21750</name>
</gene>
<evidence type="ECO:0000256" key="1">
    <source>
        <dbReference type="SAM" id="Phobius"/>
    </source>
</evidence>
<evidence type="ECO:0008006" key="4">
    <source>
        <dbReference type="Google" id="ProtNLM"/>
    </source>
</evidence>
<dbReference type="RefSeq" id="WP_301592420.1">
    <property type="nucleotide sequence ID" value="NZ_JAPFQI010000029.1"/>
</dbReference>
<dbReference type="Proteomes" id="UP001526430">
    <property type="component" value="Unassembled WGS sequence"/>
</dbReference>